<dbReference type="InterPro" id="IPR027417">
    <property type="entry name" value="P-loop_NTPase"/>
</dbReference>
<feature type="domain" description="NB-ARC" evidence="1">
    <location>
        <begin position="145"/>
        <end position="246"/>
    </location>
</feature>
<evidence type="ECO:0000259" key="2">
    <source>
        <dbReference type="Pfam" id="PF26355"/>
    </source>
</evidence>
<evidence type="ECO:0000259" key="1">
    <source>
        <dbReference type="Pfam" id="PF00931"/>
    </source>
</evidence>
<comment type="caution">
    <text evidence="3">The sequence shown here is derived from an EMBL/GenBank/DDBJ whole genome shotgun (WGS) entry which is preliminary data.</text>
</comment>
<dbReference type="InterPro" id="IPR058651">
    <property type="entry name" value="HTH_VMAP-M9"/>
</dbReference>
<feature type="domain" description="vWA-MoxR associated protein N-terminal HTH" evidence="2">
    <location>
        <begin position="1"/>
        <end position="87"/>
    </location>
</feature>
<dbReference type="InterPro" id="IPR002182">
    <property type="entry name" value="NB-ARC"/>
</dbReference>
<evidence type="ECO:0000313" key="3">
    <source>
        <dbReference type="EMBL" id="NER27030.1"/>
    </source>
</evidence>
<name>A0A6B3N622_9CYAN</name>
<dbReference type="Pfam" id="PF00931">
    <property type="entry name" value="NB-ARC"/>
    <property type="match status" value="1"/>
</dbReference>
<dbReference type="SUPFAM" id="SSF52540">
    <property type="entry name" value="P-loop containing nucleoside triphosphate hydrolases"/>
    <property type="match status" value="1"/>
</dbReference>
<reference evidence="3" key="1">
    <citation type="submission" date="2019-11" db="EMBL/GenBank/DDBJ databases">
        <title>Genomic insights into an expanded diversity of filamentous marine cyanobacteria reveals the extraordinary biosynthetic potential of Moorea and Okeania.</title>
        <authorList>
            <person name="Ferreira Leao T."/>
            <person name="Wang M."/>
            <person name="Moss N."/>
            <person name="Da Silva R."/>
            <person name="Sanders J."/>
            <person name="Nurk S."/>
            <person name="Gurevich A."/>
            <person name="Humphrey G."/>
            <person name="Reher R."/>
            <person name="Zhu Q."/>
            <person name="Belda-Ferre P."/>
            <person name="Glukhov E."/>
            <person name="Rex R."/>
            <person name="Dorrestein P.C."/>
            <person name="Knight R."/>
            <person name="Pevzner P."/>
            <person name="Gerwick W.H."/>
            <person name="Gerwick L."/>
        </authorList>
    </citation>
    <scope>NUCLEOTIDE SEQUENCE</scope>
    <source>
        <strain evidence="3">SIO1C4</strain>
    </source>
</reference>
<dbReference type="PRINTS" id="PR00364">
    <property type="entry name" value="DISEASERSIST"/>
</dbReference>
<dbReference type="Gene3D" id="3.40.50.300">
    <property type="entry name" value="P-loop containing nucleotide triphosphate hydrolases"/>
    <property type="match status" value="1"/>
</dbReference>
<dbReference type="GO" id="GO:0043531">
    <property type="term" value="F:ADP binding"/>
    <property type="evidence" value="ECO:0007669"/>
    <property type="project" value="InterPro"/>
</dbReference>
<dbReference type="EMBL" id="JAAHFQ010000065">
    <property type="protein sequence ID" value="NER27030.1"/>
    <property type="molecule type" value="Genomic_DNA"/>
</dbReference>
<proteinExistence type="predicted"/>
<sequence>MDIEEALALANALVFAESGEHLSDLQQALLRESWSWQRLSYEKIAENYGYSPTYLKHDVGPKLWKLLSKSLGEKVSKTNFRAAIERRHSLVTSALPAGSSSQLQTVNSNTTKSQVAELIDSQLVSTSRCQDWGESSDVSVFYGRQQELEQLQQWMVADNCRLLALLGMAGIGKTSLSVKLAQQLQEQFEFVIWRSLRYAPSLEELLVDIIALLSNEQQTNPIIDLHSQLAQLLDSLRRHRCLLVLDAWEALLQPGKLTGSYRQGYEGYGDLLKQLGELPHSSCLVITSREKPREIALLEGGNRPVRSLELKGLGTAALEILREHNLSDQAYWKDFCLAWRGNPLALKIVSVTIQDFFGGSVSNFLKNSMFLGDFEYLLFEQFERLSELEKKVVYCLAIAQKPISCSQLLEATQLTSISQILKPLESLARRFLIEQVKEGKETMFTLPPVVMKYALKQDRDQE</sequence>
<dbReference type="Pfam" id="PF26355">
    <property type="entry name" value="HTH_VMAP-M9"/>
    <property type="match status" value="1"/>
</dbReference>
<dbReference type="AlphaFoldDB" id="A0A6B3N622"/>
<gene>
    <name evidence="3" type="ORF">F6J89_05190</name>
</gene>
<accession>A0A6B3N622</accession>
<protein>
    <submittedName>
        <fullName evidence="3">NACHT domain-containing protein</fullName>
    </submittedName>
</protein>
<organism evidence="3">
    <name type="scientific">Symploca sp. SIO1C4</name>
    <dbReference type="NCBI Taxonomy" id="2607765"/>
    <lineage>
        <taxon>Bacteria</taxon>
        <taxon>Bacillati</taxon>
        <taxon>Cyanobacteriota</taxon>
        <taxon>Cyanophyceae</taxon>
        <taxon>Coleofasciculales</taxon>
        <taxon>Coleofasciculaceae</taxon>
        <taxon>Symploca</taxon>
    </lineage>
</organism>